<dbReference type="RefSeq" id="WP_037617617.1">
    <property type="nucleotide sequence ID" value="NZ_JPEN01000091.1"/>
</dbReference>
<reference evidence="1 2" key="1">
    <citation type="submission" date="2014-06" db="EMBL/GenBank/DDBJ databases">
        <authorList>
            <person name="Teng J.L."/>
            <person name="Huang Y."/>
            <person name="Tse H."/>
            <person name="Lau S.K."/>
            <person name="Woo P.C."/>
        </authorList>
    </citation>
    <scope>NUCLEOTIDE SEQUENCE [LARGE SCALE GENOMIC DNA]</scope>
    <source>
        <strain evidence="1 2">HKU4</strain>
    </source>
</reference>
<name>A0A0A0DF09_9STRE</name>
<dbReference type="Proteomes" id="UP000030019">
    <property type="component" value="Unassembled WGS sequence"/>
</dbReference>
<evidence type="ECO:0000313" key="1">
    <source>
        <dbReference type="EMBL" id="KGM36655.1"/>
    </source>
</evidence>
<proteinExistence type="predicted"/>
<dbReference type="EMBL" id="JPEN01000091">
    <property type="protein sequence ID" value="KGM36655.1"/>
    <property type="molecule type" value="Genomic_DNA"/>
</dbReference>
<dbReference type="AlphaFoldDB" id="A0A0A0DF09"/>
<protein>
    <submittedName>
        <fullName evidence="1">Uncharacterized protein</fullName>
    </submittedName>
</protein>
<comment type="caution">
    <text evidence="1">The sequence shown here is derived from an EMBL/GenBank/DDBJ whole genome shotgun (WGS) entry which is preliminary data.</text>
</comment>
<gene>
    <name evidence="1" type="ORF">SSIN_1587</name>
</gene>
<keyword evidence="2" id="KW-1185">Reference proteome</keyword>
<dbReference type="STRING" id="176090.SSIN_1587"/>
<dbReference type="eggNOG" id="ENOG5032VK0">
    <property type="taxonomic scope" value="Bacteria"/>
</dbReference>
<accession>A0A0A0DF09</accession>
<sequence>MCEGLDPNIDSRLNFKQLPAALINKGYIKNESGCNYENYLLELINKSSYFRSKGKSEYNKPVNENNGQCDAIANDYELDFKILLAASCLQASNLFSPSISNVSDGITTYGECKKPKGEIKATQIHVAFRTRNLSDLLQLKIDYTGVRKQCIETDVLKVLNNLETLKNLLLYFPVEFLFGENDVLSKSEALEKIMQALNYDFESLFEYRNYIAEKFDTYFVTIYSESFYLFKIEKEQLKHIEDIRLEDLPTFIKLRNYRLF</sequence>
<evidence type="ECO:0000313" key="2">
    <source>
        <dbReference type="Proteomes" id="UP000030019"/>
    </source>
</evidence>
<dbReference type="PATRIC" id="fig|176090.4.peg.1535"/>
<organism evidence="1 2">
    <name type="scientific">Streptococcus sinensis</name>
    <dbReference type="NCBI Taxonomy" id="176090"/>
    <lineage>
        <taxon>Bacteria</taxon>
        <taxon>Bacillati</taxon>
        <taxon>Bacillota</taxon>
        <taxon>Bacilli</taxon>
        <taxon>Lactobacillales</taxon>
        <taxon>Streptococcaceae</taxon>
        <taxon>Streptococcus</taxon>
    </lineage>
</organism>